<keyword evidence="3" id="KW-1185">Reference proteome</keyword>
<evidence type="ECO:0000256" key="1">
    <source>
        <dbReference type="SAM" id="MobiDB-lite"/>
    </source>
</evidence>
<feature type="non-terminal residue" evidence="2">
    <location>
        <position position="1"/>
    </location>
</feature>
<feature type="region of interest" description="Disordered" evidence="1">
    <location>
        <begin position="154"/>
        <end position="351"/>
    </location>
</feature>
<gene>
    <name evidence="2" type="ORF">K431DRAFT_194608</name>
</gene>
<proteinExistence type="predicted"/>
<comment type="caution">
    <text evidence="2">The sequence shown here is derived from an EMBL/GenBank/DDBJ whole genome shotgun (WGS) entry which is preliminary data.</text>
</comment>
<dbReference type="AlphaFoldDB" id="A0A9P4Q9I7"/>
<evidence type="ECO:0000313" key="2">
    <source>
        <dbReference type="EMBL" id="KAF2723107.1"/>
    </source>
</evidence>
<feature type="compositionally biased region" description="Basic and acidic residues" evidence="1">
    <location>
        <begin position="330"/>
        <end position="342"/>
    </location>
</feature>
<evidence type="ECO:0000313" key="3">
    <source>
        <dbReference type="Proteomes" id="UP000799441"/>
    </source>
</evidence>
<feature type="compositionally biased region" description="Polar residues" evidence="1">
    <location>
        <begin position="268"/>
        <end position="280"/>
    </location>
</feature>
<dbReference type="Proteomes" id="UP000799441">
    <property type="component" value="Unassembled WGS sequence"/>
</dbReference>
<organism evidence="2 3">
    <name type="scientific">Polychaeton citri CBS 116435</name>
    <dbReference type="NCBI Taxonomy" id="1314669"/>
    <lineage>
        <taxon>Eukaryota</taxon>
        <taxon>Fungi</taxon>
        <taxon>Dikarya</taxon>
        <taxon>Ascomycota</taxon>
        <taxon>Pezizomycotina</taxon>
        <taxon>Dothideomycetes</taxon>
        <taxon>Dothideomycetidae</taxon>
        <taxon>Capnodiales</taxon>
        <taxon>Capnodiaceae</taxon>
        <taxon>Polychaeton</taxon>
    </lineage>
</organism>
<feature type="compositionally biased region" description="Low complexity" evidence="1">
    <location>
        <begin position="161"/>
        <end position="177"/>
    </location>
</feature>
<feature type="non-terminal residue" evidence="2">
    <location>
        <position position="395"/>
    </location>
</feature>
<dbReference type="EMBL" id="MU003778">
    <property type="protein sequence ID" value="KAF2723107.1"/>
    <property type="molecule type" value="Genomic_DNA"/>
</dbReference>
<protein>
    <submittedName>
        <fullName evidence="2">Uncharacterized protein</fullName>
    </submittedName>
</protein>
<accession>A0A9P4Q9I7</accession>
<dbReference type="OrthoDB" id="5578001at2759"/>
<reference evidence="2" key="1">
    <citation type="journal article" date="2020" name="Stud. Mycol.">
        <title>101 Dothideomycetes genomes: a test case for predicting lifestyles and emergence of pathogens.</title>
        <authorList>
            <person name="Haridas S."/>
            <person name="Albert R."/>
            <person name="Binder M."/>
            <person name="Bloem J."/>
            <person name="Labutti K."/>
            <person name="Salamov A."/>
            <person name="Andreopoulos B."/>
            <person name="Baker S."/>
            <person name="Barry K."/>
            <person name="Bills G."/>
            <person name="Bluhm B."/>
            <person name="Cannon C."/>
            <person name="Castanera R."/>
            <person name="Culley D."/>
            <person name="Daum C."/>
            <person name="Ezra D."/>
            <person name="Gonzalez J."/>
            <person name="Henrissat B."/>
            <person name="Kuo A."/>
            <person name="Liang C."/>
            <person name="Lipzen A."/>
            <person name="Lutzoni F."/>
            <person name="Magnuson J."/>
            <person name="Mondo S."/>
            <person name="Nolan M."/>
            <person name="Ohm R."/>
            <person name="Pangilinan J."/>
            <person name="Park H.-J."/>
            <person name="Ramirez L."/>
            <person name="Alfaro M."/>
            <person name="Sun H."/>
            <person name="Tritt A."/>
            <person name="Yoshinaga Y."/>
            <person name="Zwiers L.-H."/>
            <person name="Turgeon B."/>
            <person name="Goodwin S."/>
            <person name="Spatafora J."/>
            <person name="Crous P."/>
            <person name="Grigoriev I."/>
        </authorList>
    </citation>
    <scope>NUCLEOTIDE SEQUENCE</scope>
    <source>
        <strain evidence="2">CBS 116435</strain>
    </source>
</reference>
<name>A0A9P4Q9I7_9PEZI</name>
<sequence length="395" mass="43869">PQPRDILPPLLACLPTAFLAPRPPPALLPLLSPLLRQRVNFLADSAQPQRNGQGGDGWLPLLSWSPERASRLPPVIERLELEPHPVSGELELDDVRAIKYRRLDEETLQSKIEVEQFGLLPIYVWCDSDEHAGEEGSGPGWKLVELRSLEDDEDETEWFDSASEANDACAAASSGRAFIEPSQTQQGKQEQKQDDDDDYWAAYDRTPGRTPAVTPGPKRSPAPFRSSSNYIAPPGASLEEEDYYARYGEEVQPALDSHDPDEDHPELTGSSSLNGDSLVSASRRPPPSAYQQKSLFPADSPLDASMRSLRKEHESLEAPRPISPTSSHSSVDKLEERARQMSDGEEVSSMAQNAIKQHISTDVKSLYRLAKGVGMTRREFQRVVKRELEVLALMD</sequence>